<protein>
    <submittedName>
        <fullName evidence="1">Uncharacterized protein</fullName>
    </submittedName>
</protein>
<proteinExistence type="predicted"/>
<dbReference type="Proteomes" id="UP000515889">
    <property type="component" value="Segment"/>
</dbReference>
<accession>A0A7G8LJN0</accession>
<evidence type="ECO:0000313" key="2">
    <source>
        <dbReference type="Proteomes" id="UP000515889"/>
    </source>
</evidence>
<dbReference type="EMBL" id="MT711889">
    <property type="protein sequence ID" value="QNJ57452.1"/>
    <property type="molecule type" value="Genomic_DNA"/>
</dbReference>
<keyword evidence="2" id="KW-1185">Reference proteome</keyword>
<reference evidence="1 2" key="1">
    <citation type="submission" date="2020-07" db="EMBL/GenBank/DDBJ databases">
        <authorList>
            <person name="Tyler E."/>
            <person name="Herman J."/>
            <person name="Anderson S."/>
            <person name="Huang C."/>
            <person name="Mingo D."/>
            <person name="O'Donnell J."/>
            <person name="Temple L."/>
        </authorList>
    </citation>
    <scope>NUCLEOTIDE SEQUENCE [LARGE SCALE GENOMIC DNA]</scope>
</reference>
<name>A0A7G8LJN0_9CAUD</name>
<sequence length="75" mass="8356">MSLVKDFDNLLCITGLHTVPQAMKFKEDLAAFVEQAESDREDAAWLADLEAAGVDNWSGIDYAHELRSEREGGEE</sequence>
<dbReference type="Pfam" id="PF25708">
    <property type="entry name" value="Phage_T7_Gp5_9"/>
    <property type="match status" value="1"/>
</dbReference>
<organism evidence="1 2">
    <name type="scientific">Pseudomonas phage Waldo5</name>
    <dbReference type="NCBI Taxonomy" id="2762290"/>
    <lineage>
        <taxon>Viruses</taxon>
        <taxon>Duplodnaviria</taxon>
        <taxon>Heunggongvirae</taxon>
        <taxon>Uroviricota</taxon>
        <taxon>Caudoviricetes</taxon>
        <taxon>Autographivirales</taxon>
        <taxon>Autotranscriptaviridae</taxon>
        <taxon>Studiervirinae</taxon>
        <taxon>Waldovirus</taxon>
        <taxon>Waldovirus waldo5</taxon>
    </lineage>
</organism>
<evidence type="ECO:0000313" key="1">
    <source>
        <dbReference type="EMBL" id="QNJ57452.1"/>
    </source>
</evidence>
<dbReference type="InterPro" id="IPR058007">
    <property type="entry name" value="Gp5.9"/>
</dbReference>